<dbReference type="RefSeq" id="WP_128525828.1">
    <property type="nucleotide sequence ID" value="NZ_CANLVY010000001.1"/>
</dbReference>
<dbReference type="EMBL" id="CP026118">
    <property type="protein sequence ID" value="QAS53555.1"/>
    <property type="molecule type" value="Genomic_DNA"/>
</dbReference>
<dbReference type="AlphaFoldDB" id="A0A410MFW3"/>
<proteinExistence type="predicted"/>
<evidence type="ECO:0000313" key="1">
    <source>
        <dbReference type="EMBL" id="QAS53555.1"/>
    </source>
</evidence>
<organism evidence="1 2">
    <name type="scientific">Halobacillus litoralis</name>
    <dbReference type="NCBI Taxonomy" id="45668"/>
    <lineage>
        <taxon>Bacteria</taxon>
        <taxon>Bacillati</taxon>
        <taxon>Bacillota</taxon>
        <taxon>Bacilli</taxon>
        <taxon>Bacillales</taxon>
        <taxon>Bacillaceae</taxon>
        <taxon>Halobacillus</taxon>
    </lineage>
</organism>
<gene>
    <name evidence="1" type="ORF">HLI_15775</name>
</gene>
<dbReference type="OrthoDB" id="2860966at2"/>
<name>A0A410MFW3_9BACI</name>
<evidence type="ECO:0000313" key="2">
    <source>
        <dbReference type="Proteomes" id="UP000287756"/>
    </source>
</evidence>
<sequence length="122" mass="14208">MQKYELFKKVNKSVEEMDLVTARTYMEENFEALDENKHQLNRNARELLKFFAEKREKGEKPLTRQELSDLNSMNIYSTRFDVRGLKLLIKDKESLLMKKEALGYLNSDAKTLLAGMGAIEKG</sequence>
<accession>A0A410MFW3</accession>
<dbReference type="KEGG" id="hli:HLI_15775"/>
<reference evidence="1 2" key="1">
    <citation type="submission" date="2018-01" db="EMBL/GenBank/DDBJ databases">
        <title>The whole genome sequencing and assembly of Halobacillus litoralis ERB031 strain.</title>
        <authorList>
            <person name="Lee S.-J."/>
            <person name="Park M.-K."/>
            <person name="Kim J.-Y."/>
            <person name="Lee Y.-J."/>
            <person name="Yi H."/>
            <person name="Bahn Y.-S."/>
            <person name="Kim J.F."/>
            <person name="Lee D.-W."/>
        </authorList>
    </citation>
    <scope>NUCLEOTIDE SEQUENCE [LARGE SCALE GENOMIC DNA]</scope>
    <source>
        <strain evidence="1 2">ERB 031</strain>
    </source>
</reference>
<protein>
    <submittedName>
        <fullName evidence="1">Uncharacterized protein</fullName>
    </submittedName>
</protein>
<dbReference type="Proteomes" id="UP000287756">
    <property type="component" value="Chromosome"/>
</dbReference>